<reference evidence="1 2" key="1">
    <citation type="submission" date="2019-03" db="EMBL/GenBank/DDBJ databases">
        <title>Muricauda SCR12 sp.nov, a marine bacterium isolated from Pacific Ocean:the Okinawa trough.</title>
        <authorList>
            <person name="Liu L."/>
        </authorList>
    </citation>
    <scope>NUCLEOTIDE SEQUENCE [LARGE SCALE GENOMIC DNA]</scope>
    <source>
        <strain evidence="1 2">SCR12</strain>
    </source>
</reference>
<organism evidence="1 2">
    <name type="scientific">Flagellimonas alvinocaridis</name>
    <dbReference type="NCBI Taxonomy" id="2530200"/>
    <lineage>
        <taxon>Bacteria</taxon>
        <taxon>Pseudomonadati</taxon>
        <taxon>Bacteroidota</taxon>
        <taxon>Flavobacteriia</taxon>
        <taxon>Flavobacteriales</taxon>
        <taxon>Flavobacteriaceae</taxon>
        <taxon>Flagellimonas</taxon>
    </lineage>
</organism>
<evidence type="ECO:0000313" key="2">
    <source>
        <dbReference type="Proteomes" id="UP000310406"/>
    </source>
</evidence>
<sequence length="249" mass="27937">MKMIKQFHLAAQYLATAGKSFLPHKKDDSHTNLGFSVADKSLLTWPLNTSGTELGLNYGTFSLDWKSSTIQSLSLKGKTHTEVVEWLSKMAEVSGLEKPYQYNLHYSLPYTMTGEKVFELSDSSEVQELIRLRGLAQNILTTFLKDEKLESEVRVWPHHFDTGAFAHLHDGSGKSVGLGLAIPDSMVNDFYFYISGYRGNTQLRTWAFKPLAQGTWKNNGFKGAILPASDITEATTSAFFKEALTMYKM</sequence>
<dbReference type="RefSeq" id="WP_136566449.1">
    <property type="nucleotide sequence ID" value="NZ_SNTZ01000004.1"/>
</dbReference>
<name>A0A4S8RMZ2_9FLAO</name>
<proteinExistence type="predicted"/>
<gene>
    <name evidence="1" type="ORF">EZV76_10225</name>
</gene>
<accession>A0A4S8RMZ2</accession>
<dbReference type="AlphaFoldDB" id="A0A4S8RMZ2"/>
<comment type="caution">
    <text evidence="1">The sequence shown here is derived from an EMBL/GenBank/DDBJ whole genome shotgun (WGS) entry which is preliminary data.</text>
</comment>
<dbReference type="OrthoDB" id="1158385at2"/>
<dbReference type="Proteomes" id="UP000310406">
    <property type="component" value="Unassembled WGS sequence"/>
</dbReference>
<protein>
    <submittedName>
        <fullName evidence="1">Uncharacterized protein</fullName>
    </submittedName>
</protein>
<evidence type="ECO:0000313" key="1">
    <source>
        <dbReference type="EMBL" id="THV59202.1"/>
    </source>
</evidence>
<keyword evidence="2" id="KW-1185">Reference proteome</keyword>
<dbReference type="EMBL" id="SNTZ01000004">
    <property type="protein sequence ID" value="THV59202.1"/>
    <property type="molecule type" value="Genomic_DNA"/>
</dbReference>